<dbReference type="Pfam" id="PF18962">
    <property type="entry name" value="Por_Secre_tail"/>
    <property type="match status" value="1"/>
</dbReference>
<sequence>MLTTKALYGQYKYLISFKGNITYDDYVSPSINYYSYDIYINGNNRIYRLAPESSTISLEETIVFSSSTPISSINIRVTINNSAATPNGAASCSYPANQYDVDLNIDSCLYSPIFNSGCLTVNWDYYSFSEIPNFQNYNFYDPINNSLGICERLTIQATQTNCPAIFPYALEASINDPLFSDSFELAPFSTNRFSYSTNINNIPGLNPSDLLYIRARYTSNKNETNPLYYSEILTYEIIDCSIELRETNPIETTDAECYDRSNGSVALNFKSDVEKDYEMRYFIYQGNSSSFPQGEEKNENPNTAQFPQTVANVRFSNGSSPNQVGPLELNTTDGSYKGNSGKILGEGSYYILYQEVKYEGDNVTVKSGELYPKSGSFTIRQPSEIIPSATITQASCDNPNAVIKFSATGGNNLDASGTYYYSYQLNGAGDWFEVTGDEAEVTPTDTEQTVKIQAFYRLNGQSEEDQCSSSTVLLDTKINAAIPNLEILEATAGVAPSAQGPDYFITLNYEGGVPNYTFQLEKLNTSTSSFEVVTNPDFLHNSINKSAQFSGLEIGTYIIVITDGNGCTQTSDNIIVTASPPPSIEAVESSPMLCSGDQGSIAVTVSGGLPPYNYQWTINGTVSATQTTSSPQISLNNLTEPGTYVLKVASDGFTDFDDASGYVSTSIELEAPIAVVVDQENTTITPISCYGAQDGSIVVSASGATNYEYKLDAYDDWQHLVNFTIPIATGGVYDLYLRDKDTQCEAPPLLDSFLVEEPSEIIVSENTDAHMNVSSNGGNDGSIVINVSGGLPEIDPNEEYTFNWVGTGPNNTSFSSTDQNISGLIAGFYEVTVSDANSCTSATLSIEITEPGPLAINNVEIQNQISCSDSNDGSITADVTGNAPITFEWWRNGSLYEIRVDENTISNLPPGSYQLFLNDGTVPTPLESAIIELVAPSTLTADVASSSTCSGMDRGTISISNVTGGTPGAFQDYTYSIDNGNSFQNSPLFENVPAGNYTVIVRDGNGCEFVQTDVVVDQYPELVWDPDNTIVVPVSAAGRSDGAISPIFTGGVPPFSYSWTGPDVNGTTTKDIDNLMEGTYTVTVTDSNGCTLQESFEILEPGELTIVLEQTEFLLCHGDDYGEIMARIQGGVEPYTLEWYQSSSGSDNLLNEESPILADLTVGAYFLRVTDANGITKDSNPITITEPDLLTASIDNTTHVLCSGEATGAVNVTVEGGTPPYTYVWSNGETSQNLTGVPAGEYTLEVVDENGCFAMVAATVNAAPDALRISDAQVTHVSEYLANDGSISLEIDGGAFPFDISWLSLFDGRVIGDKESISGLGAGSYQVSISDDNGCSVIETYEITQPDIIEETIVQPACEGDSNGSITLLVNRGNGEFTYEWNTGETTSSITGLSPGAYTVTVTGLENGPITRTYVLEYPKPVSVDLGENRTLCVGQELVLDATIEDENAIYQWSSNNGFTSDEAMVTLTKSGTYTVLVSTSTGCSAEGSITVEISTEEISAEFAASTQVFADETVVAVDISYPLPEKLEWILPDEATVLQKDNDEAEFRFSEPGEYEIGIATYRGDCKAQQTKKIIVVAPDASVKKEDSQGGQKLVEDFIIYPNPSSGQFTADVNLSEKGNISIKVFSLANNALMASKKDRGRSSYILPFDISGLPAGVYAVLLETPYGKVLRKVIKK</sequence>
<dbReference type="EMBL" id="FQYU01000001">
    <property type="protein sequence ID" value="SHI38718.1"/>
    <property type="molecule type" value="Genomic_DNA"/>
</dbReference>
<organism evidence="3 4">
    <name type="scientific">Pseudozobellia thermophila</name>
    <dbReference type="NCBI Taxonomy" id="192903"/>
    <lineage>
        <taxon>Bacteria</taxon>
        <taxon>Pseudomonadati</taxon>
        <taxon>Bacteroidota</taxon>
        <taxon>Flavobacteriia</taxon>
        <taxon>Flavobacteriales</taxon>
        <taxon>Flavobacteriaceae</taxon>
        <taxon>Pseudozobellia</taxon>
    </lineage>
</organism>
<feature type="domain" description="Ig-like" evidence="2">
    <location>
        <begin position="582"/>
        <end position="674"/>
    </location>
</feature>
<accession>A0A1M6AQX0</accession>
<keyword evidence="4" id="KW-1185">Reference proteome</keyword>
<dbReference type="Gene3D" id="2.60.40.740">
    <property type="match status" value="1"/>
</dbReference>
<evidence type="ECO:0000256" key="1">
    <source>
        <dbReference type="ARBA" id="ARBA00022729"/>
    </source>
</evidence>
<gene>
    <name evidence="3" type="ORF">SAMN04488513_101147</name>
</gene>
<dbReference type="SUPFAM" id="SSF49299">
    <property type="entry name" value="PKD domain"/>
    <property type="match status" value="1"/>
</dbReference>
<dbReference type="InterPro" id="IPR025667">
    <property type="entry name" value="SprB_repeat"/>
</dbReference>
<protein>
    <submittedName>
        <fullName evidence="3">Por secretion system C-terminal sorting domain-containing protein</fullName>
    </submittedName>
</protein>
<evidence type="ECO:0000313" key="4">
    <source>
        <dbReference type="Proteomes" id="UP000184543"/>
    </source>
</evidence>
<dbReference type="InterPro" id="IPR026444">
    <property type="entry name" value="Secre_tail"/>
</dbReference>
<dbReference type="Pfam" id="PF13573">
    <property type="entry name" value="SprB"/>
    <property type="match status" value="6"/>
</dbReference>
<dbReference type="Proteomes" id="UP000184543">
    <property type="component" value="Unassembled WGS sequence"/>
</dbReference>
<dbReference type="STRING" id="192903.SAMN04488513_101147"/>
<dbReference type="InterPro" id="IPR013783">
    <property type="entry name" value="Ig-like_fold"/>
</dbReference>
<evidence type="ECO:0000259" key="2">
    <source>
        <dbReference type="PROSITE" id="PS50835"/>
    </source>
</evidence>
<dbReference type="InterPro" id="IPR007110">
    <property type="entry name" value="Ig-like_dom"/>
</dbReference>
<dbReference type="PROSITE" id="PS50835">
    <property type="entry name" value="IG_LIKE"/>
    <property type="match status" value="1"/>
</dbReference>
<evidence type="ECO:0000313" key="3">
    <source>
        <dbReference type="EMBL" id="SHI38718.1"/>
    </source>
</evidence>
<dbReference type="InterPro" id="IPR035986">
    <property type="entry name" value="PKD_dom_sf"/>
</dbReference>
<reference evidence="4" key="1">
    <citation type="submission" date="2016-11" db="EMBL/GenBank/DDBJ databases">
        <authorList>
            <person name="Varghese N."/>
            <person name="Submissions S."/>
        </authorList>
    </citation>
    <scope>NUCLEOTIDE SEQUENCE [LARGE SCALE GENOMIC DNA]</scope>
    <source>
        <strain evidence="4">DSM 19858</strain>
    </source>
</reference>
<keyword evidence="1" id="KW-0732">Signal</keyword>
<proteinExistence type="predicted"/>
<dbReference type="NCBIfam" id="TIGR04183">
    <property type="entry name" value="Por_Secre_tail"/>
    <property type="match status" value="1"/>
</dbReference>
<name>A0A1M6AQX0_9FLAO</name>
<dbReference type="Gene3D" id="2.60.40.10">
    <property type="entry name" value="Immunoglobulins"/>
    <property type="match status" value="3"/>
</dbReference>